<evidence type="ECO:0000313" key="8">
    <source>
        <dbReference type="EMBL" id="OJZ76076.1"/>
    </source>
</evidence>
<dbReference type="Gene3D" id="1.10.540.10">
    <property type="entry name" value="Acyl-CoA dehydrogenase/oxidase, N-terminal domain"/>
    <property type="match status" value="1"/>
</dbReference>
<keyword evidence="5" id="KW-0560">Oxidoreductase</keyword>
<feature type="domain" description="Acyl-CoA dehydrogenase/oxidase N-terminal" evidence="7">
    <location>
        <begin position="7"/>
        <end position="121"/>
    </location>
</feature>
<dbReference type="InterPro" id="IPR036250">
    <property type="entry name" value="AcylCo_DH-like_C"/>
</dbReference>
<gene>
    <name evidence="8" type="ORF">BRW65_01115</name>
</gene>
<accession>A0A1Q4I2I9</accession>
<dbReference type="CDD" id="cd00567">
    <property type="entry name" value="ACAD"/>
    <property type="match status" value="1"/>
</dbReference>
<dbReference type="Gene3D" id="2.40.110.10">
    <property type="entry name" value="Butyryl-CoA Dehydrogenase, subunit A, domain 2"/>
    <property type="match status" value="1"/>
</dbReference>
<dbReference type="SUPFAM" id="SSF56645">
    <property type="entry name" value="Acyl-CoA dehydrogenase NM domain-like"/>
    <property type="match status" value="1"/>
</dbReference>
<name>A0A1Q4I2I9_9MYCO</name>
<dbReference type="Proteomes" id="UP000186438">
    <property type="component" value="Unassembled WGS sequence"/>
</dbReference>
<sequence length="376" mass="41049">MYDENLTEEQRMLRQTTTQFIEAQLPLSVARTLHDDPSGYDRTWLSQTADLGWYSMLIAEKYGGGSMTNHPLIDVATIADSVGRYLQPGPFIPMNVVGAAISEFGTDAQREDFLPKIAAAEAVMTWAPFDSGGEWDSGGGLEVSRDGSQVVLRGVRGFVPEAQSADYLLAVGRCDGEPVQVIVPTGSAGVGVEALTCYDLSRRIADVSFDDVRLPAAALLGADDIDAHESLERQLQIAVVLACAETVGALDAMFSMTVQYSKDRIAFGRPIGSFQAIKHIMADLLLYLESCKAATAEAAQVVDRRAGDAAEIVSMTAAYVDEYATEIAQECLQVHGGIGFTWEHDLHLYMRRIRTTTSMWCEKAWHYERICEACAL</sequence>
<comment type="cofactor">
    <cofactor evidence="1">
        <name>FAD</name>
        <dbReference type="ChEBI" id="CHEBI:57692"/>
    </cofactor>
</comment>
<comment type="similarity">
    <text evidence="2">Belongs to the acyl-CoA dehydrogenase family.</text>
</comment>
<dbReference type="GO" id="GO:0050660">
    <property type="term" value="F:flavin adenine dinucleotide binding"/>
    <property type="evidence" value="ECO:0007669"/>
    <property type="project" value="InterPro"/>
</dbReference>
<dbReference type="PANTHER" id="PTHR43884">
    <property type="entry name" value="ACYL-COA DEHYDROGENASE"/>
    <property type="match status" value="1"/>
</dbReference>
<reference evidence="8 9" key="1">
    <citation type="submission" date="2016-11" db="EMBL/GenBank/DDBJ databases">
        <title>Genome sequences of unsequenced Mycobacteria.</title>
        <authorList>
            <person name="Greninger A.L."/>
            <person name="Fang F."/>
            <person name="Jerome K.R."/>
        </authorList>
    </citation>
    <scope>NUCLEOTIDE SEQUENCE [LARGE SCALE GENOMIC DNA]</scope>
    <source>
        <strain evidence="8 9">M11</strain>
    </source>
</reference>
<evidence type="ECO:0000256" key="5">
    <source>
        <dbReference type="ARBA" id="ARBA00023002"/>
    </source>
</evidence>
<dbReference type="Pfam" id="PF00441">
    <property type="entry name" value="Acyl-CoA_dh_1"/>
    <property type="match status" value="1"/>
</dbReference>
<dbReference type="SUPFAM" id="SSF47203">
    <property type="entry name" value="Acyl-CoA dehydrogenase C-terminal domain-like"/>
    <property type="match status" value="1"/>
</dbReference>
<evidence type="ECO:0000313" key="9">
    <source>
        <dbReference type="Proteomes" id="UP000186438"/>
    </source>
</evidence>
<dbReference type="InterPro" id="IPR046373">
    <property type="entry name" value="Acyl-CoA_Oxase/DH_mid-dom_sf"/>
</dbReference>
<protein>
    <recommendedName>
        <fullName evidence="10">Acyl-CoA dehydrogenase</fullName>
    </recommendedName>
</protein>
<dbReference type="InterPro" id="IPR013786">
    <property type="entry name" value="AcylCoA_DH/ox_N"/>
</dbReference>
<keyword evidence="9" id="KW-1185">Reference proteome</keyword>
<keyword evidence="4" id="KW-0274">FAD</keyword>
<evidence type="ECO:0000256" key="2">
    <source>
        <dbReference type="ARBA" id="ARBA00009347"/>
    </source>
</evidence>
<keyword evidence="3" id="KW-0285">Flavoprotein</keyword>
<comment type="caution">
    <text evidence="8">The sequence shown here is derived from an EMBL/GenBank/DDBJ whole genome shotgun (WGS) entry which is preliminary data.</text>
</comment>
<evidence type="ECO:0000256" key="3">
    <source>
        <dbReference type="ARBA" id="ARBA00022630"/>
    </source>
</evidence>
<evidence type="ECO:0008006" key="10">
    <source>
        <dbReference type="Google" id="ProtNLM"/>
    </source>
</evidence>
<proteinExistence type="inferred from homology"/>
<dbReference type="AlphaFoldDB" id="A0A1Q4I2I9"/>
<dbReference type="STRING" id="53378.BRW65_01115"/>
<dbReference type="EMBL" id="MPNT01000001">
    <property type="protein sequence ID" value="OJZ76076.1"/>
    <property type="molecule type" value="Genomic_DNA"/>
</dbReference>
<dbReference type="Gene3D" id="1.20.140.10">
    <property type="entry name" value="Butyryl-CoA Dehydrogenase, subunit A, domain 3"/>
    <property type="match status" value="1"/>
</dbReference>
<dbReference type="InterPro" id="IPR037069">
    <property type="entry name" value="AcylCoA_DH/ox_N_sf"/>
</dbReference>
<dbReference type="InterPro" id="IPR009075">
    <property type="entry name" value="AcylCo_DH/oxidase_C"/>
</dbReference>
<dbReference type="Pfam" id="PF02771">
    <property type="entry name" value="Acyl-CoA_dh_N"/>
    <property type="match status" value="1"/>
</dbReference>
<dbReference type="GO" id="GO:0003995">
    <property type="term" value="F:acyl-CoA dehydrogenase activity"/>
    <property type="evidence" value="ECO:0007669"/>
    <property type="project" value="TreeGrafter"/>
</dbReference>
<dbReference type="RefSeq" id="WP_073870244.1">
    <property type="nucleotide sequence ID" value="NZ_MPNT01000001.1"/>
</dbReference>
<dbReference type="InterPro" id="IPR009100">
    <property type="entry name" value="AcylCoA_DH/oxidase_NM_dom_sf"/>
</dbReference>
<evidence type="ECO:0000256" key="1">
    <source>
        <dbReference type="ARBA" id="ARBA00001974"/>
    </source>
</evidence>
<evidence type="ECO:0000256" key="4">
    <source>
        <dbReference type="ARBA" id="ARBA00022827"/>
    </source>
</evidence>
<evidence type="ECO:0000259" key="6">
    <source>
        <dbReference type="Pfam" id="PF00441"/>
    </source>
</evidence>
<evidence type="ECO:0000259" key="7">
    <source>
        <dbReference type="Pfam" id="PF02771"/>
    </source>
</evidence>
<organism evidence="8 9">
    <name type="scientific">Mycobacterium paraffinicum</name>
    <dbReference type="NCBI Taxonomy" id="53378"/>
    <lineage>
        <taxon>Bacteria</taxon>
        <taxon>Bacillati</taxon>
        <taxon>Actinomycetota</taxon>
        <taxon>Actinomycetes</taxon>
        <taxon>Mycobacteriales</taxon>
        <taxon>Mycobacteriaceae</taxon>
        <taxon>Mycobacterium</taxon>
    </lineage>
</organism>
<dbReference type="PANTHER" id="PTHR43884:SF20">
    <property type="entry name" value="ACYL-COA DEHYDROGENASE FADE28"/>
    <property type="match status" value="1"/>
</dbReference>
<feature type="domain" description="Acyl-CoA dehydrogenase/oxidase C-terminal" evidence="6">
    <location>
        <begin position="235"/>
        <end position="357"/>
    </location>
</feature>